<dbReference type="PANTHER" id="PTHR43046:SF14">
    <property type="entry name" value="MUTT_NUDIX FAMILY PROTEIN"/>
    <property type="match status" value="1"/>
</dbReference>
<sequence>MRISQDRGKVWLAVCGVVTDQDGNLLVVKKRYGGAKGKWTLPAGFVEPGETLDEAIKREVLEETGIICTVEGLLAVRTGVLQSTISDNMMIFACNPQNKTICVQEKELEEACWMTPESLIHDKRTSVMITELIQGGYRPLQKEVNAVNPGNQFGYTAYKLFL</sequence>
<dbReference type="PRINTS" id="PR00502">
    <property type="entry name" value="NUDIXFAMILY"/>
</dbReference>
<evidence type="ECO:0000256" key="2">
    <source>
        <dbReference type="ARBA" id="ARBA00022801"/>
    </source>
</evidence>
<dbReference type="Pfam" id="PF00293">
    <property type="entry name" value="NUDIX"/>
    <property type="match status" value="1"/>
</dbReference>
<reference evidence="5 6" key="1">
    <citation type="submission" date="2021-03" db="EMBL/GenBank/DDBJ databases">
        <title>Antimicrobial resistance genes in bacteria isolated from Japanese honey, and their potential for conferring macrolide and lincosamide resistance in the American foulbrood pathogen Paenibacillus larvae.</title>
        <authorList>
            <person name="Okamoto M."/>
            <person name="Kumagai M."/>
            <person name="Kanamori H."/>
            <person name="Takamatsu D."/>
        </authorList>
    </citation>
    <scope>NUCLEOTIDE SEQUENCE [LARGE SCALE GENOMIC DNA]</scope>
    <source>
        <strain evidence="5 6">J1TS3</strain>
    </source>
</reference>
<evidence type="ECO:0000313" key="5">
    <source>
        <dbReference type="EMBL" id="GIN19839.1"/>
    </source>
</evidence>
<dbReference type="InterPro" id="IPR020084">
    <property type="entry name" value="NUDIX_hydrolase_CS"/>
</dbReference>
<proteinExistence type="inferred from homology"/>
<dbReference type="EMBL" id="BOQT01000002">
    <property type="protein sequence ID" value="GIN19839.1"/>
    <property type="molecule type" value="Genomic_DNA"/>
</dbReference>
<evidence type="ECO:0000256" key="1">
    <source>
        <dbReference type="ARBA" id="ARBA00001946"/>
    </source>
</evidence>
<evidence type="ECO:0000313" key="6">
    <source>
        <dbReference type="Proteomes" id="UP000680279"/>
    </source>
</evidence>
<accession>A0ABQ4K240</accession>
<feature type="domain" description="Nudix hydrolase" evidence="4">
    <location>
        <begin position="9"/>
        <end position="146"/>
    </location>
</feature>
<name>A0ABQ4K240_9BACI</name>
<keyword evidence="2 3" id="KW-0378">Hydrolase</keyword>
<dbReference type="PANTHER" id="PTHR43046">
    <property type="entry name" value="GDP-MANNOSE MANNOSYL HYDROLASE"/>
    <property type="match status" value="1"/>
</dbReference>
<comment type="cofactor">
    <cofactor evidence="1">
        <name>Mg(2+)</name>
        <dbReference type="ChEBI" id="CHEBI:18420"/>
    </cofactor>
</comment>
<protein>
    <submittedName>
        <fullName evidence="5">NUDIX hydrolase</fullName>
    </submittedName>
</protein>
<comment type="similarity">
    <text evidence="3">Belongs to the Nudix hydrolase family.</text>
</comment>
<gene>
    <name evidence="5" type="ORF">J1TS3_09730</name>
</gene>
<dbReference type="Proteomes" id="UP000680279">
    <property type="component" value="Unassembled WGS sequence"/>
</dbReference>
<dbReference type="InterPro" id="IPR000086">
    <property type="entry name" value="NUDIX_hydrolase_dom"/>
</dbReference>
<dbReference type="SUPFAM" id="SSF55811">
    <property type="entry name" value="Nudix"/>
    <property type="match status" value="1"/>
</dbReference>
<dbReference type="InterPro" id="IPR020476">
    <property type="entry name" value="Nudix_hydrolase"/>
</dbReference>
<dbReference type="InterPro" id="IPR015797">
    <property type="entry name" value="NUDIX_hydrolase-like_dom_sf"/>
</dbReference>
<dbReference type="GO" id="GO:0016787">
    <property type="term" value="F:hydrolase activity"/>
    <property type="evidence" value="ECO:0007669"/>
    <property type="project" value="UniProtKB-KW"/>
</dbReference>
<dbReference type="RefSeq" id="WP_212962274.1">
    <property type="nucleotide sequence ID" value="NZ_BOQT01000002.1"/>
</dbReference>
<dbReference type="Gene3D" id="3.90.79.10">
    <property type="entry name" value="Nucleoside Triphosphate Pyrophosphohydrolase"/>
    <property type="match status" value="1"/>
</dbReference>
<keyword evidence="6" id="KW-1185">Reference proteome</keyword>
<dbReference type="PROSITE" id="PS00893">
    <property type="entry name" value="NUDIX_BOX"/>
    <property type="match status" value="1"/>
</dbReference>
<evidence type="ECO:0000259" key="4">
    <source>
        <dbReference type="PROSITE" id="PS51462"/>
    </source>
</evidence>
<dbReference type="PROSITE" id="PS51462">
    <property type="entry name" value="NUDIX"/>
    <property type="match status" value="1"/>
</dbReference>
<evidence type="ECO:0000256" key="3">
    <source>
        <dbReference type="RuleBase" id="RU003476"/>
    </source>
</evidence>
<comment type="caution">
    <text evidence="5">The sequence shown here is derived from an EMBL/GenBank/DDBJ whole genome shotgun (WGS) entry which is preliminary data.</text>
</comment>
<organism evidence="5 6">
    <name type="scientific">Siminovitchia fordii</name>
    <dbReference type="NCBI Taxonomy" id="254759"/>
    <lineage>
        <taxon>Bacteria</taxon>
        <taxon>Bacillati</taxon>
        <taxon>Bacillota</taxon>
        <taxon>Bacilli</taxon>
        <taxon>Bacillales</taxon>
        <taxon>Bacillaceae</taxon>
        <taxon>Siminovitchia</taxon>
    </lineage>
</organism>